<gene>
    <name evidence="2" type="ORF">POL68_34745</name>
</gene>
<accession>A0ABT5DJ55</accession>
<dbReference type="Proteomes" id="UP001221838">
    <property type="component" value="Unassembled WGS sequence"/>
</dbReference>
<reference evidence="2 3" key="1">
    <citation type="submission" date="2022-11" db="EMBL/GenBank/DDBJ databases">
        <title>Minimal conservation of predation-associated metabolite biosynthetic gene clusters underscores biosynthetic potential of Myxococcota including descriptions for ten novel species: Archangium lansinium sp. nov., Myxococcus landrumus sp. nov., Nannocystis bai.</title>
        <authorList>
            <person name="Ahearne A."/>
            <person name="Stevens C."/>
            <person name="Dowd S."/>
        </authorList>
    </citation>
    <scope>NUCLEOTIDE SEQUENCE [LARGE SCALE GENOMIC DNA]</scope>
    <source>
        <strain evidence="2 3">NCWAL01</strain>
    </source>
</reference>
<evidence type="ECO:0000313" key="3">
    <source>
        <dbReference type="Proteomes" id="UP001221838"/>
    </source>
</evidence>
<keyword evidence="1" id="KW-0812">Transmembrane</keyword>
<sequence>MRSLHLTAQHAGDGRGALQGLLCFSGWLAVLLLVACVSGGDGRASADNGLERAVGAERLMDSGRPVTKPWKAASEALAAGTHEPLTVQFHRSLQPSWRGRAGFPPDAQAVQRALRARQDALSAALAYRFCHPVASVAMGYHADRPTILTQSLRGPPAFG</sequence>
<proteinExistence type="predicted"/>
<evidence type="ECO:0000256" key="1">
    <source>
        <dbReference type="SAM" id="Phobius"/>
    </source>
</evidence>
<evidence type="ECO:0000313" key="2">
    <source>
        <dbReference type="EMBL" id="MDC0713677.1"/>
    </source>
</evidence>
<protein>
    <recommendedName>
        <fullName evidence="4">Lipoprotein</fullName>
    </recommendedName>
</protein>
<comment type="caution">
    <text evidence="2">The sequence shown here is derived from an EMBL/GenBank/DDBJ whole genome shotgun (WGS) entry which is preliminary data.</text>
</comment>
<organism evidence="2 3">
    <name type="scientific">Stigmatella ashevillensis</name>
    <dbReference type="NCBI Taxonomy" id="2995309"/>
    <lineage>
        <taxon>Bacteria</taxon>
        <taxon>Pseudomonadati</taxon>
        <taxon>Myxococcota</taxon>
        <taxon>Myxococcia</taxon>
        <taxon>Myxococcales</taxon>
        <taxon>Cystobacterineae</taxon>
        <taxon>Archangiaceae</taxon>
        <taxon>Stigmatella</taxon>
    </lineage>
</organism>
<evidence type="ECO:0008006" key="4">
    <source>
        <dbReference type="Google" id="ProtNLM"/>
    </source>
</evidence>
<keyword evidence="1" id="KW-1133">Transmembrane helix</keyword>
<feature type="transmembrane region" description="Helical" evidence="1">
    <location>
        <begin position="21"/>
        <end position="40"/>
    </location>
</feature>
<name>A0ABT5DJ55_9BACT</name>
<keyword evidence="3" id="KW-1185">Reference proteome</keyword>
<dbReference type="RefSeq" id="WP_272144045.1">
    <property type="nucleotide sequence ID" value="NZ_JAQNDM010000002.1"/>
</dbReference>
<keyword evidence="1" id="KW-0472">Membrane</keyword>
<dbReference type="EMBL" id="JAQNDM010000002">
    <property type="protein sequence ID" value="MDC0713677.1"/>
    <property type="molecule type" value="Genomic_DNA"/>
</dbReference>